<evidence type="ECO:0000256" key="6">
    <source>
        <dbReference type="SAM" id="Phobius"/>
    </source>
</evidence>
<accession>A0ABY2X4M6</accession>
<feature type="transmembrane region" description="Helical" evidence="6">
    <location>
        <begin position="44"/>
        <end position="63"/>
    </location>
</feature>
<proteinExistence type="predicted"/>
<dbReference type="Proteomes" id="UP001193035">
    <property type="component" value="Unassembled WGS sequence"/>
</dbReference>
<keyword evidence="5 6" id="KW-0472">Membrane</keyword>
<feature type="transmembrane region" description="Helical" evidence="6">
    <location>
        <begin position="359"/>
        <end position="377"/>
    </location>
</feature>
<evidence type="ECO:0000313" key="7">
    <source>
        <dbReference type="EMBL" id="TMV10342.1"/>
    </source>
</evidence>
<evidence type="ECO:0000256" key="2">
    <source>
        <dbReference type="ARBA" id="ARBA00022475"/>
    </source>
</evidence>
<dbReference type="RefSeq" id="WP_138840399.1">
    <property type="nucleotide sequence ID" value="NZ_VCPD01000001.1"/>
</dbReference>
<dbReference type="InterPro" id="IPR050833">
    <property type="entry name" value="Poly_Biosynth_Transport"/>
</dbReference>
<feature type="transmembrane region" description="Helical" evidence="6">
    <location>
        <begin position="150"/>
        <end position="170"/>
    </location>
</feature>
<comment type="caution">
    <text evidence="7">The sequence shown here is derived from an EMBL/GenBank/DDBJ whole genome shotgun (WGS) entry which is preliminary data.</text>
</comment>
<feature type="transmembrane region" description="Helical" evidence="6">
    <location>
        <begin position="208"/>
        <end position="230"/>
    </location>
</feature>
<keyword evidence="2" id="KW-1003">Cell membrane</keyword>
<organism evidence="7 8">
    <name type="scientific">Ruegeria sediminis</name>
    <dbReference type="NCBI Taxonomy" id="2583820"/>
    <lineage>
        <taxon>Bacteria</taxon>
        <taxon>Pseudomonadati</taxon>
        <taxon>Pseudomonadota</taxon>
        <taxon>Alphaproteobacteria</taxon>
        <taxon>Rhodobacterales</taxon>
        <taxon>Roseobacteraceae</taxon>
        <taxon>Ruegeria</taxon>
    </lineage>
</organism>
<evidence type="ECO:0000256" key="5">
    <source>
        <dbReference type="ARBA" id="ARBA00023136"/>
    </source>
</evidence>
<dbReference type="PANTHER" id="PTHR30250:SF11">
    <property type="entry name" value="O-ANTIGEN TRANSPORTER-RELATED"/>
    <property type="match status" value="1"/>
</dbReference>
<keyword evidence="4 6" id="KW-1133">Transmembrane helix</keyword>
<comment type="subcellular location">
    <subcellularLocation>
        <location evidence="1">Cell membrane</location>
        <topology evidence="1">Multi-pass membrane protein</topology>
    </subcellularLocation>
</comment>
<feature type="transmembrane region" description="Helical" evidence="6">
    <location>
        <begin position="118"/>
        <end position="138"/>
    </location>
</feature>
<protein>
    <recommendedName>
        <fullName evidence="9">Polysaccharide biosynthesis protein C-terminal domain-containing protein</fullName>
    </recommendedName>
</protein>
<reference evidence="7 8" key="1">
    <citation type="submission" date="2019-05" db="EMBL/GenBank/DDBJ databases">
        <title>Ruegeria sp. nov., isolated from tidal flat.</title>
        <authorList>
            <person name="Kim W."/>
        </authorList>
    </citation>
    <scope>NUCLEOTIDE SEQUENCE [LARGE SCALE GENOMIC DNA]</scope>
    <source>
        <strain evidence="7 8">CAU 1488</strain>
    </source>
</reference>
<feature type="transmembrane region" description="Helical" evidence="6">
    <location>
        <begin position="12"/>
        <end position="32"/>
    </location>
</feature>
<gene>
    <name evidence="7" type="ORF">FGK63_04590</name>
</gene>
<sequence length="437" mass="47564">MTQLNSIRMALLGTSASSLSAAFFTFISGVLVARVLGPEARGDYGAALMMAQLAAAIGILSFYDGAIVVLRRDNENPIQMLPTLTAGGIAITLLTIAGGYLGYLFFHPDFSSLSRQAFLWFSVGVIAQNTIVTLLAAVERSRMSFTLVNYTRFIGPALFALFIGAMWLLTGGAFQTLTALLLFLASRVPFLMVWAWKYGRAYFGKISFGFARDAFTTGIRLHGAVVLTVLANQMDRILAFTSWDNAQLGYYFVAVSAVGAGYSVVTTAVRTVLFPYLAEKRSQQRTAEIARLFRFATLLSIVFVLIGLVILPFAVPLLYGQAYATAAQYAVALLLASAVLPINALTLEVGRASGIGRPSIQMAVVSLVIIFAGFWLTGYESPLTLILFVGISRILSTVVGIWNVLRLEDFRVWHNLLPRTDDLRTLTRLITRRTGSG</sequence>
<dbReference type="EMBL" id="VCPD01000001">
    <property type="protein sequence ID" value="TMV10342.1"/>
    <property type="molecule type" value="Genomic_DNA"/>
</dbReference>
<keyword evidence="3 6" id="KW-0812">Transmembrane</keyword>
<evidence type="ECO:0000256" key="4">
    <source>
        <dbReference type="ARBA" id="ARBA00022989"/>
    </source>
</evidence>
<feature type="transmembrane region" description="Helical" evidence="6">
    <location>
        <begin position="383"/>
        <end position="405"/>
    </location>
</feature>
<name>A0ABY2X4M6_9RHOB</name>
<feature type="transmembrane region" description="Helical" evidence="6">
    <location>
        <begin position="176"/>
        <end position="196"/>
    </location>
</feature>
<feature type="transmembrane region" description="Helical" evidence="6">
    <location>
        <begin position="84"/>
        <end position="106"/>
    </location>
</feature>
<feature type="transmembrane region" description="Helical" evidence="6">
    <location>
        <begin position="327"/>
        <end position="347"/>
    </location>
</feature>
<evidence type="ECO:0000256" key="3">
    <source>
        <dbReference type="ARBA" id="ARBA00022692"/>
    </source>
</evidence>
<evidence type="ECO:0000313" key="8">
    <source>
        <dbReference type="Proteomes" id="UP001193035"/>
    </source>
</evidence>
<evidence type="ECO:0008006" key="9">
    <source>
        <dbReference type="Google" id="ProtNLM"/>
    </source>
</evidence>
<feature type="transmembrane region" description="Helical" evidence="6">
    <location>
        <begin position="295"/>
        <end position="315"/>
    </location>
</feature>
<keyword evidence="8" id="KW-1185">Reference proteome</keyword>
<evidence type="ECO:0000256" key="1">
    <source>
        <dbReference type="ARBA" id="ARBA00004651"/>
    </source>
</evidence>
<dbReference type="Pfam" id="PF13440">
    <property type="entry name" value="Polysacc_synt_3"/>
    <property type="match status" value="1"/>
</dbReference>
<feature type="transmembrane region" description="Helical" evidence="6">
    <location>
        <begin position="250"/>
        <end position="274"/>
    </location>
</feature>
<dbReference type="PANTHER" id="PTHR30250">
    <property type="entry name" value="PST FAMILY PREDICTED COLANIC ACID TRANSPORTER"/>
    <property type="match status" value="1"/>
</dbReference>